<accession>A0AAE3W9A5</accession>
<dbReference type="InterPro" id="IPR043736">
    <property type="entry name" value="DUF5681"/>
</dbReference>
<dbReference type="Proteomes" id="UP001226762">
    <property type="component" value="Unassembled WGS sequence"/>
</dbReference>
<organism evidence="3 4">
    <name type="scientific">Marimonas arenosa</name>
    <dbReference type="NCBI Taxonomy" id="1795305"/>
    <lineage>
        <taxon>Bacteria</taxon>
        <taxon>Pseudomonadati</taxon>
        <taxon>Pseudomonadota</taxon>
        <taxon>Alphaproteobacteria</taxon>
        <taxon>Rhodobacterales</taxon>
        <taxon>Paracoccaceae</taxon>
        <taxon>Marimonas</taxon>
    </lineage>
</organism>
<comment type="caution">
    <text evidence="3">The sequence shown here is derived from an EMBL/GenBank/DDBJ whole genome shotgun (WGS) entry which is preliminary data.</text>
</comment>
<feature type="compositionally biased region" description="Basic residues" evidence="1">
    <location>
        <begin position="40"/>
        <end position="50"/>
    </location>
</feature>
<proteinExistence type="predicted"/>
<dbReference type="RefSeq" id="WP_306734236.1">
    <property type="nucleotide sequence ID" value="NZ_JANHAX010000001.1"/>
</dbReference>
<dbReference type="EMBL" id="JANHAX010000001">
    <property type="protein sequence ID" value="MDQ2088981.1"/>
    <property type="molecule type" value="Genomic_DNA"/>
</dbReference>
<dbReference type="Pfam" id="PF18932">
    <property type="entry name" value="DUF5681"/>
    <property type="match status" value="1"/>
</dbReference>
<evidence type="ECO:0000313" key="3">
    <source>
        <dbReference type="EMBL" id="MDQ2088981.1"/>
    </source>
</evidence>
<evidence type="ECO:0000256" key="1">
    <source>
        <dbReference type="SAM" id="MobiDB-lite"/>
    </source>
</evidence>
<protein>
    <submittedName>
        <fullName evidence="3">DUF5681 domain-containing protein</fullName>
    </submittedName>
</protein>
<sequence length="240" mass="27089">MSKKRETGTSLTARPGYDVGYAKPPKSSQFKPGQSGNPRGRPKGAKNKRPGLHEERLKDIILDEAYRGIAVRDGDRNVTLPMAQAVVRSIAVNAAKGQHRAQRLFAEMLAGTESSRKVLNDQWLDTAIGYKVEWDKELRRREALGSTDLPEPIPHPDHVEIDFDKGTAHIIGPMTKEEKAEFDDLVANKHLLIEDLRDINAARENTSDPKELRKLEREWDDKLNLIALINRLSPKTEMEQ</sequence>
<evidence type="ECO:0000313" key="4">
    <source>
        <dbReference type="Proteomes" id="UP001226762"/>
    </source>
</evidence>
<dbReference type="AlphaFoldDB" id="A0AAE3W9A5"/>
<name>A0AAE3W9A5_9RHOB</name>
<evidence type="ECO:0000259" key="2">
    <source>
        <dbReference type="Pfam" id="PF18932"/>
    </source>
</evidence>
<reference evidence="3" key="2">
    <citation type="submission" date="2023-02" db="EMBL/GenBank/DDBJ databases">
        <title>'Rhodoalgimonas zhirmunskyi' gen. nov., isolated from a red alga.</title>
        <authorList>
            <person name="Nedashkovskaya O.I."/>
            <person name="Otstavnykh N.Y."/>
            <person name="Bystritskaya E.P."/>
            <person name="Balabanova L.A."/>
            <person name="Isaeva M.P."/>
        </authorList>
    </citation>
    <scope>NUCLEOTIDE SEQUENCE</scope>
    <source>
        <strain evidence="3">KCTC 52189</strain>
    </source>
</reference>
<feature type="region of interest" description="Disordered" evidence="1">
    <location>
        <begin position="1"/>
        <end position="56"/>
    </location>
</feature>
<gene>
    <name evidence="3" type="ORF">NO357_03580</name>
</gene>
<keyword evidence="4" id="KW-1185">Reference proteome</keyword>
<feature type="domain" description="DUF5681" evidence="2">
    <location>
        <begin position="26"/>
        <end position="112"/>
    </location>
</feature>
<reference evidence="3" key="1">
    <citation type="submission" date="2022-07" db="EMBL/GenBank/DDBJ databases">
        <authorList>
            <person name="Otstavnykh N."/>
            <person name="Isaeva M."/>
            <person name="Bystritskaya E."/>
        </authorList>
    </citation>
    <scope>NUCLEOTIDE SEQUENCE</scope>
    <source>
        <strain evidence="3">KCTC 52189</strain>
    </source>
</reference>
<feature type="compositionally biased region" description="Polar residues" evidence="1">
    <location>
        <begin position="26"/>
        <end position="37"/>
    </location>
</feature>